<dbReference type="FunFam" id="3.30.1330.40:FF:000001">
    <property type="entry name" value="L-PSP family endoribonuclease"/>
    <property type="match status" value="1"/>
</dbReference>
<dbReference type="PANTHER" id="PTHR11803">
    <property type="entry name" value="2-IMINOBUTANOATE/2-IMINOPROPANOATE DEAMINASE RIDA"/>
    <property type="match status" value="1"/>
</dbReference>
<dbReference type="GeneID" id="93165610"/>
<comment type="caution">
    <text evidence="2">The sequence shown here is derived from an EMBL/GenBank/DDBJ whole genome shotgun (WGS) entry which is preliminary data.</text>
</comment>
<evidence type="ECO:0000256" key="1">
    <source>
        <dbReference type="ARBA" id="ARBA00010552"/>
    </source>
</evidence>
<dbReference type="Proteomes" id="UP000037392">
    <property type="component" value="Unassembled WGS sequence"/>
</dbReference>
<dbReference type="Pfam" id="PF01042">
    <property type="entry name" value="Ribonuc_L-PSP"/>
    <property type="match status" value="1"/>
</dbReference>
<dbReference type="RefSeq" id="WP_007859162.1">
    <property type="nucleotide sequence ID" value="NZ_KQ235879.1"/>
</dbReference>
<accession>A0A0J9C0A9</accession>
<comment type="similarity">
    <text evidence="1">Belongs to the RutC family.</text>
</comment>
<dbReference type="PATRIC" id="fig|742734.4.peg.3617"/>
<protein>
    <submittedName>
        <fullName evidence="2">Uncharacterized protein</fullName>
    </submittedName>
</protein>
<gene>
    <name evidence="2" type="ORF">HMPREF9470_03375</name>
</gene>
<reference evidence="2 3" key="1">
    <citation type="submission" date="2011-04" db="EMBL/GenBank/DDBJ databases">
        <title>The Genome Sequence of Clostridium citroniae WAL-19142.</title>
        <authorList>
            <consortium name="The Broad Institute Genome Sequencing Platform"/>
            <person name="Earl A."/>
            <person name="Ward D."/>
            <person name="Feldgarden M."/>
            <person name="Gevers D."/>
            <person name="Warren Y.A."/>
            <person name="Tyrrell K.L."/>
            <person name="Citron D.M."/>
            <person name="Goldstein E.J."/>
            <person name="Daigneault M."/>
            <person name="Allen-Vercoe E."/>
            <person name="Young S.K."/>
            <person name="Zeng Q."/>
            <person name="Gargeya S."/>
            <person name="Fitzgerald M."/>
            <person name="Haas B."/>
            <person name="Abouelleil A."/>
            <person name="Alvarado L."/>
            <person name="Arachchi H.M."/>
            <person name="Berlin A."/>
            <person name="Brown A."/>
            <person name="Chapman S.B."/>
            <person name="Chen Z."/>
            <person name="Dunbar C."/>
            <person name="Freedman E."/>
            <person name="Gearin G."/>
            <person name="Gellesch M."/>
            <person name="Goldberg J."/>
            <person name="Griggs A."/>
            <person name="Gujja S."/>
            <person name="Heilman E.R."/>
            <person name="Heiman D."/>
            <person name="Howarth C."/>
            <person name="Larson L."/>
            <person name="Lui A."/>
            <person name="MacDonald P.J."/>
            <person name="Mehta T."/>
            <person name="Montmayeur A."/>
            <person name="Murphy C."/>
            <person name="Neiman D."/>
            <person name="Pearson M."/>
            <person name="Priest M."/>
            <person name="Roberts A."/>
            <person name="Saif S."/>
            <person name="Shea T."/>
            <person name="Shenoy N."/>
            <person name="Sisk P."/>
            <person name="Stolte C."/>
            <person name="Sykes S."/>
            <person name="White J."/>
            <person name="Yandava C."/>
            <person name="Wortman J."/>
            <person name="Nusbaum C."/>
            <person name="Birren B."/>
        </authorList>
    </citation>
    <scope>NUCLEOTIDE SEQUENCE [LARGE SCALE GENOMIC DNA]</scope>
    <source>
        <strain evidence="2 3">WAL-19142</strain>
    </source>
</reference>
<evidence type="ECO:0000313" key="3">
    <source>
        <dbReference type="Proteomes" id="UP000037392"/>
    </source>
</evidence>
<dbReference type="Gene3D" id="3.30.1330.40">
    <property type="entry name" value="RutC-like"/>
    <property type="match status" value="1"/>
</dbReference>
<proteinExistence type="inferred from homology"/>
<evidence type="ECO:0000313" key="2">
    <source>
        <dbReference type="EMBL" id="KMW17894.1"/>
    </source>
</evidence>
<organism evidence="2 3">
    <name type="scientific">[Clostridium] citroniae WAL-19142</name>
    <dbReference type="NCBI Taxonomy" id="742734"/>
    <lineage>
        <taxon>Bacteria</taxon>
        <taxon>Bacillati</taxon>
        <taxon>Bacillota</taxon>
        <taxon>Clostridia</taxon>
        <taxon>Lachnospirales</taxon>
        <taxon>Lachnospiraceae</taxon>
        <taxon>Enterocloster</taxon>
    </lineage>
</organism>
<dbReference type="AlphaFoldDB" id="A0A0J9C0A9"/>
<sequence length="127" mass="13610">MKHTYYKSTTSSSPLSAAVKAGETLYLSGQLGISPETGKIVSHDAGEQTVQVLKNMEDVLTQAGYSFEDVVKTMIFVADRGDMPAVNNAYSSVWGEDKPARSAVQVVFPNPAVKVEIEAIAVKQTAD</sequence>
<dbReference type="InterPro" id="IPR006175">
    <property type="entry name" value="YjgF/YER057c/UK114"/>
</dbReference>
<dbReference type="PANTHER" id="PTHR11803:SF39">
    <property type="entry name" value="2-IMINOBUTANOATE_2-IMINOPROPANOATE DEAMINASE"/>
    <property type="match status" value="1"/>
</dbReference>
<name>A0A0J9C0A9_9FIRM</name>
<dbReference type="InterPro" id="IPR035959">
    <property type="entry name" value="RutC-like_sf"/>
</dbReference>
<dbReference type="CDD" id="cd00448">
    <property type="entry name" value="YjgF_YER057c_UK114_family"/>
    <property type="match status" value="1"/>
</dbReference>
<dbReference type="GO" id="GO:0019239">
    <property type="term" value="F:deaminase activity"/>
    <property type="evidence" value="ECO:0007669"/>
    <property type="project" value="TreeGrafter"/>
</dbReference>
<dbReference type="OrthoDB" id="9803101at2"/>
<dbReference type="GO" id="GO:0005829">
    <property type="term" value="C:cytosol"/>
    <property type="evidence" value="ECO:0007669"/>
    <property type="project" value="TreeGrafter"/>
</dbReference>
<dbReference type="SUPFAM" id="SSF55298">
    <property type="entry name" value="YjgF-like"/>
    <property type="match status" value="1"/>
</dbReference>
<dbReference type="EMBL" id="ADLK01000025">
    <property type="protein sequence ID" value="KMW17894.1"/>
    <property type="molecule type" value="Genomic_DNA"/>
</dbReference>